<dbReference type="InterPro" id="IPR006746">
    <property type="entry name" value="26S_Psome_Rpn12"/>
</dbReference>
<dbReference type="PANTHER" id="PTHR12387:SF0">
    <property type="entry name" value="26S PROTEASOME NON-ATPASE REGULATORY SUBUNIT 8"/>
    <property type="match status" value="1"/>
</dbReference>
<dbReference type="FunFam" id="1.25.40.990:FF:000001">
    <property type="entry name" value="26S proteasome non-ATPase regulatory subunit"/>
    <property type="match status" value="1"/>
</dbReference>
<evidence type="ECO:0000259" key="3">
    <source>
        <dbReference type="PROSITE" id="PS50250"/>
    </source>
</evidence>
<dbReference type="InterPro" id="IPR000717">
    <property type="entry name" value="PCI_dom"/>
</dbReference>
<dbReference type="Gene3D" id="1.25.40.990">
    <property type="match status" value="1"/>
</dbReference>
<dbReference type="Proteomes" id="UP000054845">
    <property type="component" value="Unassembled WGS sequence"/>
</dbReference>
<evidence type="ECO:0000256" key="1">
    <source>
        <dbReference type="ARBA" id="ARBA00009627"/>
    </source>
</evidence>
<organism evidence="4 5">
    <name type="scientific">Ceraceosorus bombacis</name>
    <dbReference type="NCBI Taxonomy" id="401625"/>
    <lineage>
        <taxon>Eukaryota</taxon>
        <taxon>Fungi</taxon>
        <taxon>Dikarya</taxon>
        <taxon>Basidiomycota</taxon>
        <taxon>Ustilaginomycotina</taxon>
        <taxon>Exobasidiomycetes</taxon>
        <taxon>Ceraceosorales</taxon>
        <taxon>Ceraceosoraceae</taxon>
        <taxon>Ceraceosorus</taxon>
    </lineage>
</organism>
<sequence length="256" mass="28207">MSLSSVLSAVQSNPSPKVLADAKTQLAVHNLLCPTPDADSKDLAIARDILEAGAFAAIRAGDLNGFDRYIGLLRVFWDDYSSLLPPSASHEPLLGLSLLRLLSSNSIAAFHTALETLPPELVAKSEYIQHPIDLERWLMEGSYSKVWRARQQAPQKEYAFFVEGLMGTIRHEIASCEEKAYDSLPLADAATLLFFDNMHDVSSFANERGWQINPTTQTVHFINKANALANQGRDAIPKKATIISNLQFAKELESIV</sequence>
<dbReference type="EMBL" id="CCYA01000278">
    <property type="protein sequence ID" value="CEH16402.1"/>
    <property type="molecule type" value="Genomic_DNA"/>
</dbReference>
<dbReference type="AlphaFoldDB" id="A0A0N7LAF0"/>
<evidence type="ECO:0000256" key="2">
    <source>
        <dbReference type="ARBA" id="ARBA00022942"/>
    </source>
</evidence>
<protein>
    <submittedName>
        <fullName evidence="4">26S proteasome regulatory complex, subunit RPN12/PSMD8</fullName>
    </submittedName>
</protein>
<comment type="similarity">
    <text evidence="1">Belongs to the proteasome subunit S14 family.</text>
</comment>
<dbReference type="OrthoDB" id="8775810at2759"/>
<dbReference type="GO" id="GO:0005829">
    <property type="term" value="C:cytosol"/>
    <property type="evidence" value="ECO:0007669"/>
    <property type="project" value="TreeGrafter"/>
</dbReference>
<feature type="domain" description="PCI" evidence="3">
    <location>
        <begin position="64"/>
        <end position="251"/>
    </location>
</feature>
<proteinExistence type="inferred from homology"/>
<keyword evidence="2 4" id="KW-0647">Proteasome</keyword>
<keyword evidence="5" id="KW-1185">Reference proteome</keyword>
<dbReference type="GO" id="GO:0043161">
    <property type="term" value="P:proteasome-mediated ubiquitin-dependent protein catabolic process"/>
    <property type="evidence" value="ECO:0007669"/>
    <property type="project" value="TreeGrafter"/>
</dbReference>
<dbReference type="GO" id="GO:0008541">
    <property type="term" value="C:proteasome regulatory particle, lid subcomplex"/>
    <property type="evidence" value="ECO:0007669"/>
    <property type="project" value="TreeGrafter"/>
</dbReference>
<reference evidence="4 5" key="1">
    <citation type="submission" date="2014-09" db="EMBL/GenBank/DDBJ databases">
        <authorList>
            <person name="Magalhaes I.L.F."/>
            <person name="Oliveira U."/>
            <person name="Santos F.R."/>
            <person name="Vidigal T.H.D.A."/>
            <person name="Brescovit A.D."/>
            <person name="Santos A.J."/>
        </authorList>
    </citation>
    <scope>NUCLEOTIDE SEQUENCE [LARGE SCALE GENOMIC DNA]</scope>
</reference>
<dbReference type="GO" id="GO:0005634">
    <property type="term" value="C:nucleus"/>
    <property type="evidence" value="ECO:0007669"/>
    <property type="project" value="TreeGrafter"/>
</dbReference>
<dbReference type="STRING" id="401625.A0A0N7LAF0"/>
<accession>A0A0N7LAF0</accession>
<dbReference type="PANTHER" id="PTHR12387">
    <property type="entry name" value="26S PROTEASOME NON-ATPASE REGULATORY SUBUNIT 8"/>
    <property type="match status" value="1"/>
</dbReference>
<dbReference type="InterPro" id="IPR033464">
    <property type="entry name" value="CSN8_PSD8_EIF3K"/>
</dbReference>
<name>A0A0N7LAF0_9BASI</name>
<evidence type="ECO:0000313" key="5">
    <source>
        <dbReference type="Proteomes" id="UP000054845"/>
    </source>
</evidence>
<dbReference type="Pfam" id="PF10075">
    <property type="entry name" value="CSN8_PSD8_EIF3K"/>
    <property type="match status" value="1"/>
</dbReference>
<evidence type="ECO:0000313" key="4">
    <source>
        <dbReference type="EMBL" id="CEH16402.1"/>
    </source>
</evidence>
<dbReference type="PROSITE" id="PS50250">
    <property type="entry name" value="PCI"/>
    <property type="match status" value="1"/>
</dbReference>